<dbReference type="Proteomes" id="UP000051836">
    <property type="component" value="Unassembled WGS sequence"/>
</dbReference>
<evidence type="ECO:0000313" key="3">
    <source>
        <dbReference type="Proteomes" id="UP000051836"/>
    </source>
</evidence>
<feature type="region of interest" description="Disordered" evidence="1">
    <location>
        <begin position="1"/>
        <end position="22"/>
    </location>
</feature>
<protein>
    <submittedName>
        <fullName evidence="2">Uncharacterized protein</fullName>
    </submittedName>
</protein>
<comment type="caution">
    <text evidence="2">The sequence shown here is derived from an EMBL/GenBank/DDBJ whole genome shotgun (WGS) entry which is preliminary data.</text>
</comment>
<gene>
    <name evidence="2" type="ORF">AAES_134401</name>
</gene>
<dbReference type="EMBL" id="LMAW01002823">
    <property type="protein sequence ID" value="KQK76686.1"/>
    <property type="molecule type" value="Genomic_DNA"/>
</dbReference>
<name>A0A0Q3T7I9_AMAAE</name>
<accession>A0A0Q3T7I9</accession>
<dbReference type="AlphaFoldDB" id="A0A0Q3T7I9"/>
<keyword evidence="3" id="KW-1185">Reference proteome</keyword>
<sequence>MLSFFKEKPMSNEQSKGEGSWCSGSPHLQNRCKRLMVLEAWIIFSKKDKDCFCIGDSNQPELQLVLATGGTRTRNLYFEAQILESFTLERHHGQHLMSSTSITTSASGSRIETMGNLCMQSKEKGNHVGWLLVESEPLLAESASWAVSTELLQLFFAAAFHGLPQKETRMEAVKTPQLITPQACSEQDLEWDPGGKRRDTGGKPWSGSRIWRFRVMDSEVLFATHMATTTTDPHKI</sequence>
<evidence type="ECO:0000313" key="2">
    <source>
        <dbReference type="EMBL" id="KQK76686.1"/>
    </source>
</evidence>
<proteinExistence type="predicted"/>
<feature type="region of interest" description="Disordered" evidence="1">
    <location>
        <begin position="184"/>
        <end position="203"/>
    </location>
</feature>
<evidence type="ECO:0000256" key="1">
    <source>
        <dbReference type="SAM" id="MobiDB-lite"/>
    </source>
</evidence>
<reference evidence="2 3" key="1">
    <citation type="submission" date="2015-10" db="EMBL/GenBank/DDBJ databases">
        <authorList>
            <person name="Gilbert D.G."/>
        </authorList>
    </citation>
    <scope>NUCLEOTIDE SEQUENCE [LARGE SCALE GENOMIC DNA]</scope>
    <source>
        <strain evidence="2">FVVF132</strain>
    </source>
</reference>
<organism evidence="2 3">
    <name type="scientific">Amazona aestiva</name>
    <name type="common">Blue-fronted Amazon parrot</name>
    <dbReference type="NCBI Taxonomy" id="12930"/>
    <lineage>
        <taxon>Eukaryota</taxon>
        <taxon>Metazoa</taxon>
        <taxon>Chordata</taxon>
        <taxon>Craniata</taxon>
        <taxon>Vertebrata</taxon>
        <taxon>Euteleostomi</taxon>
        <taxon>Archelosauria</taxon>
        <taxon>Archosauria</taxon>
        <taxon>Dinosauria</taxon>
        <taxon>Saurischia</taxon>
        <taxon>Theropoda</taxon>
        <taxon>Coelurosauria</taxon>
        <taxon>Aves</taxon>
        <taxon>Neognathae</taxon>
        <taxon>Neoaves</taxon>
        <taxon>Telluraves</taxon>
        <taxon>Australaves</taxon>
        <taxon>Psittaciformes</taxon>
        <taxon>Psittacidae</taxon>
        <taxon>Amazona</taxon>
    </lineage>
</organism>
<feature type="compositionally biased region" description="Basic and acidic residues" evidence="1">
    <location>
        <begin position="1"/>
        <end position="10"/>
    </location>
</feature>